<dbReference type="InterPro" id="IPR014581">
    <property type="entry name" value="UCP033303"/>
</dbReference>
<dbReference type="Proteomes" id="UP000315289">
    <property type="component" value="Unassembled WGS sequence"/>
</dbReference>
<comment type="caution">
    <text evidence="1">The sequence shown here is derived from an EMBL/GenBank/DDBJ whole genome shotgun (WGS) entry which is preliminary data.</text>
</comment>
<evidence type="ECO:0000313" key="1">
    <source>
        <dbReference type="EMBL" id="TVP39178.1"/>
    </source>
</evidence>
<reference evidence="1 2" key="1">
    <citation type="journal article" date="2019" name="Front. Microbiol.">
        <title>Ammonia Oxidation by the Arctic Terrestrial Thaumarchaeote Candidatus Nitrosocosmicus arcticus Is Stimulated by Increasing Temperatures.</title>
        <authorList>
            <person name="Alves R.J.E."/>
            <person name="Kerou M."/>
            <person name="Zappe A."/>
            <person name="Bittner R."/>
            <person name="Abby S.S."/>
            <person name="Schmidt H.A."/>
            <person name="Pfeifer K."/>
            <person name="Schleper C."/>
        </authorList>
    </citation>
    <scope>NUCLEOTIDE SEQUENCE [LARGE SCALE GENOMIC DNA]</scope>
    <source>
        <strain evidence="1 2">Kfb</strain>
    </source>
</reference>
<dbReference type="AlphaFoldDB" id="A0A557SRF5"/>
<dbReference type="PIRSF" id="PIRSF033303">
    <property type="entry name" value="UCP033303"/>
    <property type="match status" value="1"/>
</dbReference>
<proteinExistence type="predicted"/>
<organism evidence="1 2">
    <name type="scientific">Candidatus Nitrosocosmicus arcticus</name>
    <dbReference type="NCBI Taxonomy" id="2035267"/>
    <lineage>
        <taxon>Archaea</taxon>
        <taxon>Nitrososphaerota</taxon>
        <taxon>Nitrososphaeria</taxon>
        <taxon>Nitrososphaerales</taxon>
        <taxon>Nitrososphaeraceae</taxon>
        <taxon>Candidatus Nitrosocosmicus</taxon>
    </lineage>
</organism>
<dbReference type="OrthoDB" id="6311at2157"/>
<sequence>MTTNSIPSWKASGDWFDVCKCKIPCPCEFAQEPTYGDCEGVLEYHIRSGNYGKISLDGLNAIGLGSFEGNIWAGATKINLGFFFDERADKEQREALQMIFSGRAGGFMAELAKMIGEIRGIDFAPIKFEVSDDLSYWSAEIPGKVLAKAEALGGPMTTPGKRVQTINPPGSEVGPGAVATWGTALKDEVDAMGFKWKREGKSSKHIPFAWEGP</sequence>
<dbReference type="Pfam" id="PF07040">
    <property type="entry name" value="DUF1326"/>
    <property type="match status" value="1"/>
</dbReference>
<protein>
    <recommendedName>
        <fullName evidence="3">DUF1326 domain-containing protein</fullName>
    </recommendedName>
</protein>
<evidence type="ECO:0008006" key="3">
    <source>
        <dbReference type="Google" id="ProtNLM"/>
    </source>
</evidence>
<evidence type="ECO:0000313" key="2">
    <source>
        <dbReference type="Proteomes" id="UP000315289"/>
    </source>
</evidence>
<keyword evidence="2" id="KW-1185">Reference proteome</keyword>
<gene>
    <name evidence="1" type="ORF">NARC_190014</name>
</gene>
<accession>A0A557SRF5</accession>
<name>A0A557SRF5_9ARCH</name>
<dbReference type="InterPro" id="IPR009758">
    <property type="entry name" value="DUF1326"/>
</dbReference>
<dbReference type="EMBL" id="VOAH01000019">
    <property type="protein sequence ID" value="TVP39178.1"/>
    <property type="molecule type" value="Genomic_DNA"/>
</dbReference>
<dbReference type="RefSeq" id="WP_144734436.1">
    <property type="nucleotide sequence ID" value="NZ_ML675593.1"/>
</dbReference>